<dbReference type="Proteomes" id="UP001589896">
    <property type="component" value="Unassembled WGS sequence"/>
</dbReference>
<reference evidence="2 3" key="1">
    <citation type="submission" date="2024-09" db="EMBL/GenBank/DDBJ databases">
        <authorList>
            <person name="Sun Q."/>
            <person name="Mori K."/>
        </authorList>
    </citation>
    <scope>NUCLEOTIDE SEQUENCE [LARGE SCALE GENOMIC DNA]</scope>
    <source>
        <strain evidence="2 3">KCTC 23076</strain>
    </source>
</reference>
<protein>
    <submittedName>
        <fullName evidence="2">Uracil-DNA glycosylase</fullName>
    </submittedName>
</protein>
<evidence type="ECO:0000313" key="3">
    <source>
        <dbReference type="Proteomes" id="UP001589896"/>
    </source>
</evidence>
<dbReference type="Pfam" id="PF03167">
    <property type="entry name" value="UDG"/>
    <property type="match status" value="1"/>
</dbReference>
<dbReference type="InterPro" id="IPR036895">
    <property type="entry name" value="Uracil-DNA_glycosylase-like_sf"/>
</dbReference>
<keyword evidence="3" id="KW-1185">Reference proteome</keyword>
<feature type="domain" description="Uracil-DNA glycosylase-like" evidence="1">
    <location>
        <begin position="55"/>
        <end position="195"/>
    </location>
</feature>
<dbReference type="Gene3D" id="3.40.470.10">
    <property type="entry name" value="Uracil-DNA glycosylase-like domain"/>
    <property type="match status" value="1"/>
</dbReference>
<evidence type="ECO:0000313" key="2">
    <source>
        <dbReference type="EMBL" id="MFC0681871.1"/>
    </source>
</evidence>
<dbReference type="RefSeq" id="WP_386675306.1">
    <property type="nucleotide sequence ID" value="NZ_JBHLTG010000009.1"/>
</dbReference>
<dbReference type="InterPro" id="IPR005122">
    <property type="entry name" value="Uracil-DNA_glycosylase-like"/>
</dbReference>
<proteinExistence type="predicted"/>
<evidence type="ECO:0000259" key="1">
    <source>
        <dbReference type="Pfam" id="PF03167"/>
    </source>
</evidence>
<gene>
    <name evidence="2" type="ORF">ACFFGH_28900</name>
</gene>
<name>A0ABV6RYK6_9GAMM</name>
<organism evidence="2 3">
    <name type="scientific">Lysobacter korlensis</name>
    <dbReference type="NCBI Taxonomy" id="553636"/>
    <lineage>
        <taxon>Bacteria</taxon>
        <taxon>Pseudomonadati</taxon>
        <taxon>Pseudomonadota</taxon>
        <taxon>Gammaproteobacteria</taxon>
        <taxon>Lysobacterales</taxon>
        <taxon>Lysobacteraceae</taxon>
        <taxon>Lysobacter</taxon>
    </lineage>
</organism>
<comment type="caution">
    <text evidence="2">The sequence shown here is derived from an EMBL/GenBank/DDBJ whole genome shotgun (WGS) entry which is preliminary data.</text>
</comment>
<dbReference type="EMBL" id="JBHLTG010000009">
    <property type="protein sequence ID" value="MFC0681871.1"/>
    <property type="molecule type" value="Genomic_DNA"/>
</dbReference>
<dbReference type="CDD" id="cd10035">
    <property type="entry name" value="UDG_like"/>
    <property type="match status" value="1"/>
</dbReference>
<dbReference type="SUPFAM" id="SSF52141">
    <property type="entry name" value="Uracil-DNA glycosylase-like"/>
    <property type="match status" value="1"/>
</dbReference>
<accession>A0ABV6RYK6</accession>
<sequence length="218" mass="23683">MFLDSPRGFRDQARVAERLGMLGSPGIMPLQEWATELSLQRRLPVPHFDPAGGGTGARVLILHESPGPAAPGGNRPGSGFASIDNDDPAAAQMWQLHSDVGPNQSDCVHWNIVPWHLPAGVTKPDAADLRDGSTAVLDLLRLLRQVEVVILSGLLAQKGWHRYVRPARRDLPVTDTWHPSPLSMKQPGKREELRAALAAAERRIEVTGSMRSRTAAAV</sequence>